<comment type="caution">
    <text evidence="1">The sequence shown here is derived from an EMBL/GenBank/DDBJ whole genome shotgun (WGS) entry which is preliminary data.</text>
</comment>
<accession>A0A9K3D9L7</accession>
<keyword evidence="2" id="KW-1185">Reference proteome</keyword>
<evidence type="ECO:0000313" key="2">
    <source>
        <dbReference type="Proteomes" id="UP000265618"/>
    </source>
</evidence>
<evidence type="ECO:0000313" key="1">
    <source>
        <dbReference type="EMBL" id="GIQ90220.1"/>
    </source>
</evidence>
<feature type="non-terminal residue" evidence="1">
    <location>
        <position position="61"/>
    </location>
</feature>
<dbReference type="Proteomes" id="UP000265618">
    <property type="component" value="Unassembled WGS sequence"/>
</dbReference>
<dbReference type="AlphaFoldDB" id="A0A9K3D9L7"/>
<sequence>LRTESYRASLLGAMPLAKRGGVAVSSYIRAHPDRFPFLNKGGTGEVWDMVQAVEPEMKIGQ</sequence>
<dbReference type="EMBL" id="BDIP01005916">
    <property type="protein sequence ID" value="GIQ90220.1"/>
    <property type="molecule type" value="Genomic_DNA"/>
</dbReference>
<name>A0A9K3D9L7_9EUKA</name>
<gene>
    <name evidence="1" type="ORF">KIPB_012935</name>
</gene>
<proteinExistence type="predicted"/>
<reference evidence="1 2" key="1">
    <citation type="journal article" date="2018" name="PLoS ONE">
        <title>The draft genome of Kipferlia bialata reveals reductive genome evolution in fornicate parasites.</title>
        <authorList>
            <person name="Tanifuji G."/>
            <person name="Takabayashi S."/>
            <person name="Kume K."/>
            <person name="Takagi M."/>
            <person name="Nakayama T."/>
            <person name="Kamikawa R."/>
            <person name="Inagaki Y."/>
            <person name="Hashimoto T."/>
        </authorList>
    </citation>
    <scope>NUCLEOTIDE SEQUENCE [LARGE SCALE GENOMIC DNA]</scope>
    <source>
        <strain evidence="1">NY0173</strain>
    </source>
</reference>
<protein>
    <submittedName>
        <fullName evidence="1">Uncharacterized protein</fullName>
    </submittedName>
</protein>
<organism evidence="1 2">
    <name type="scientific">Kipferlia bialata</name>
    <dbReference type="NCBI Taxonomy" id="797122"/>
    <lineage>
        <taxon>Eukaryota</taxon>
        <taxon>Metamonada</taxon>
        <taxon>Carpediemonas-like organisms</taxon>
        <taxon>Kipferlia</taxon>
    </lineage>
</organism>